<dbReference type="AlphaFoldDB" id="A0A8J3RLV4"/>
<dbReference type="InterPro" id="IPR011330">
    <property type="entry name" value="Glyco_hydro/deAcase_b/a-brl"/>
</dbReference>
<dbReference type="PROSITE" id="PS51677">
    <property type="entry name" value="NODB"/>
    <property type="match status" value="1"/>
</dbReference>
<evidence type="ECO:0000256" key="3">
    <source>
        <dbReference type="SAM" id="MobiDB-lite"/>
    </source>
</evidence>
<reference evidence="6 7" key="1">
    <citation type="submission" date="2021-01" db="EMBL/GenBank/DDBJ databases">
        <title>Whole genome shotgun sequence of Planobispora longispora NBRC 13918.</title>
        <authorList>
            <person name="Komaki H."/>
            <person name="Tamura T."/>
        </authorList>
    </citation>
    <scope>NUCLEOTIDE SEQUENCE [LARGE SCALE GENOMIC DNA]</scope>
    <source>
        <strain evidence="6 7">NBRC 13918</strain>
    </source>
</reference>
<dbReference type="PROSITE" id="PS51257">
    <property type="entry name" value="PROKAR_LIPOPROTEIN"/>
    <property type="match status" value="1"/>
</dbReference>
<dbReference type="GO" id="GO:0016020">
    <property type="term" value="C:membrane"/>
    <property type="evidence" value="ECO:0007669"/>
    <property type="project" value="TreeGrafter"/>
</dbReference>
<evidence type="ECO:0000256" key="2">
    <source>
        <dbReference type="ARBA" id="ARBA00022801"/>
    </source>
</evidence>
<dbReference type="Pfam" id="PF01522">
    <property type="entry name" value="Polysacc_deac_1"/>
    <property type="match status" value="1"/>
</dbReference>
<dbReference type="CDD" id="cd10917">
    <property type="entry name" value="CE4_NodB_like_6s_7s"/>
    <property type="match status" value="1"/>
</dbReference>
<dbReference type="GO" id="GO:0016810">
    <property type="term" value="F:hydrolase activity, acting on carbon-nitrogen (but not peptide) bonds"/>
    <property type="evidence" value="ECO:0007669"/>
    <property type="project" value="InterPro"/>
</dbReference>
<gene>
    <name evidence="6" type="ORF">Plo01_26260</name>
</gene>
<dbReference type="InterPro" id="IPR050248">
    <property type="entry name" value="Polysacc_deacetylase_ArnD"/>
</dbReference>
<feature type="region of interest" description="Disordered" evidence="3">
    <location>
        <begin position="469"/>
        <end position="488"/>
    </location>
</feature>
<keyword evidence="2" id="KW-0378">Hydrolase</keyword>
<evidence type="ECO:0000259" key="5">
    <source>
        <dbReference type="PROSITE" id="PS51677"/>
    </source>
</evidence>
<feature type="chain" id="PRO_5039301726" description="NodB homology domain-containing protein" evidence="4">
    <location>
        <begin position="23"/>
        <end position="488"/>
    </location>
</feature>
<comment type="caution">
    <text evidence="6">The sequence shown here is derived from an EMBL/GenBank/DDBJ whole genome shotgun (WGS) entry which is preliminary data.</text>
</comment>
<name>A0A8J3RLV4_9ACTN</name>
<accession>A0A8J3RLV4</accession>
<dbReference type="PANTHER" id="PTHR10587">
    <property type="entry name" value="GLYCOSYL TRANSFERASE-RELATED"/>
    <property type="match status" value="1"/>
</dbReference>
<dbReference type="Proteomes" id="UP000616724">
    <property type="component" value="Unassembled WGS sequence"/>
</dbReference>
<evidence type="ECO:0000256" key="1">
    <source>
        <dbReference type="ARBA" id="ARBA00022723"/>
    </source>
</evidence>
<dbReference type="EMBL" id="BOOH01000019">
    <property type="protein sequence ID" value="GIH76197.1"/>
    <property type="molecule type" value="Genomic_DNA"/>
</dbReference>
<dbReference type="GO" id="GO:0005975">
    <property type="term" value="P:carbohydrate metabolic process"/>
    <property type="evidence" value="ECO:0007669"/>
    <property type="project" value="InterPro"/>
</dbReference>
<keyword evidence="4" id="KW-0732">Signal</keyword>
<dbReference type="RefSeq" id="WP_203890804.1">
    <property type="nucleotide sequence ID" value="NZ_BOOH01000019.1"/>
</dbReference>
<keyword evidence="1" id="KW-0479">Metal-binding</keyword>
<dbReference type="PANTHER" id="PTHR10587:SF133">
    <property type="entry name" value="CHITIN DEACETYLASE 1-RELATED"/>
    <property type="match status" value="1"/>
</dbReference>
<evidence type="ECO:0000313" key="6">
    <source>
        <dbReference type="EMBL" id="GIH76197.1"/>
    </source>
</evidence>
<keyword evidence="7" id="KW-1185">Reference proteome</keyword>
<feature type="domain" description="NodB homology" evidence="5">
    <location>
        <begin position="285"/>
        <end position="461"/>
    </location>
</feature>
<dbReference type="GO" id="GO:0046872">
    <property type="term" value="F:metal ion binding"/>
    <property type="evidence" value="ECO:0007669"/>
    <property type="project" value="UniProtKB-KW"/>
</dbReference>
<dbReference type="SUPFAM" id="SSF88713">
    <property type="entry name" value="Glycoside hydrolase/deacetylase"/>
    <property type="match status" value="1"/>
</dbReference>
<dbReference type="InterPro" id="IPR002509">
    <property type="entry name" value="NODB_dom"/>
</dbReference>
<evidence type="ECO:0000256" key="4">
    <source>
        <dbReference type="SAM" id="SignalP"/>
    </source>
</evidence>
<protein>
    <recommendedName>
        <fullName evidence="5">NodB homology domain-containing protein</fullName>
    </recommendedName>
</protein>
<feature type="signal peptide" evidence="4">
    <location>
        <begin position="1"/>
        <end position="22"/>
    </location>
</feature>
<sequence>MPKTRLAGGIALVAATVIGCGAATTTSLSAKELMASEPTLIDYVDPSTVPGLGTETITESDSGDRRVHAAYPVVDGAPLLAEKLRAVVTGHVGRFGKDPSATSPELNVDWQLAAVSDQVIGVRLSVGESTGTGWTTSRTTVWYDRVEKRAMDSTGLLKDRSALNALAALARVELAGRSQVVDVDAVKAGEELFDSLSFNRDGDLVVEFDDYQVAAGSLGRVAVAVPEEKVAGLLSPTGVRARSAAVTARKNRAQVPSAADIEAAAADRPPARSTRADAVDCARAKCVALTYDDGPGPGTGALLDVLAEHGARATFFAVGTNAAAQPDLLRRMSREGHLVANHTWSHRDLTSLPTSKIAYQLGRAQEAITRATGQAPTLMRPPYGATDEKVAEVAAEMGLSVIRWSVDPADLRDPDPGSVARRAVAEAEPGAIILMHDVRRTAADATPEILRTLTAQGYVFVTVPELYGSAGTRPGETRDSGPSPAAAP</sequence>
<evidence type="ECO:0000313" key="7">
    <source>
        <dbReference type="Proteomes" id="UP000616724"/>
    </source>
</evidence>
<proteinExistence type="predicted"/>
<dbReference type="Gene3D" id="3.20.20.370">
    <property type="entry name" value="Glycoside hydrolase/deacetylase"/>
    <property type="match status" value="1"/>
</dbReference>
<organism evidence="6 7">
    <name type="scientific">Planobispora longispora</name>
    <dbReference type="NCBI Taxonomy" id="28887"/>
    <lineage>
        <taxon>Bacteria</taxon>
        <taxon>Bacillati</taxon>
        <taxon>Actinomycetota</taxon>
        <taxon>Actinomycetes</taxon>
        <taxon>Streptosporangiales</taxon>
        <taxon>Streptosporangiaceae</taxon>
        <taxon>Planobispora</taxon>
    </lineage>
</organism>